<accession>A0AAU8K6A1</accession>
<dbReference type="GO" id="GO:0004519">
    <property type="term" value="F:endonuclease activity"/>
    <property type="evidence" value="ECO:0007669"/>
    <property type="project" value="UniProtKB-KW"/>
</dbReference>
<protein>
    <submittedName>
        <fullName evidence="2">HNH endonuclease signature motif containing protein</fullName>
        <ecNumber evidence="2">3.1.-.-</ecNumber>
    </submittedName>
</protein>
<keyword evidence="2" id="KW-0255">Endonuclease</keyword>
<feature type="domain" description="HNH nuclease" evidence="1">
    <location>
        <begin position="97"/>
        <end position="140"/>
    </location>
</feature>
<proteinExistence type="predicted"/>
<dbReference type="GO" id="GO:0016787">
    <property type="term" value="F:hydrolase activity"/>
    <property type="evidence" value="ECO:0007669"/>
    <property type="project" value="UniProtKB-KW"/>
</dbReference>
<dbReference type="SUPFAM" id="SSF54060">
    <property type="entry name" value="His-Me finger endonucleases"/>
    <property type="match status" value="1"/>
</dbReference>
<dbReference type="RefSeq" id="WP_354643940.1">
    <property type="nucleotide sequence ID" value="NZ_CP159872.1"/>
</dbReference>
<organism evidence="2">
    <name type="scientific">Kitasatospora camelliae</name>
    <dbReference type="NCBI Taxonomy" id="3156397"/>
    <lineage>
        <taxon>Bacteria</taxon>
        <taxon>Bacillati</taxon>
        <taxon>Actinomycetota</taxon>
        <taxon>Actinomycetes</taxon>
        <taxon>Kitasatosporales</taxon>
        <taxon>Streptomycetaceae</taxon>
        <taxon>Kitasatospora</taxon>
    </lineage>
</organism>
<name>A0AAU8K6A1_9ACTN</name>
<gene>
    <name evidence="2" type="ORF">ABWK59_30830</name>
</gene>
<evidence type="ECO:0000259" key="1">
    <source>
        <dbReference type="Pfam" id="PF13392"/>
    </source>
</evidence>
<dbReference type="EMBL" id="CP159872">
    <property type="protein sequence ID" value="XCM83005.1"/>
    <property type="molecule type" value="Genomic_DNA"/>
</dbReference>
<dbReference type="Pfam" id="PF13392">
    <property type="entry name" value="HNH_3"/>
    <property type="match status" value="1"/>
</dbReference>
<reference evidence="2" key="1">
    <citation type="submission" date="2024-06" db="EMBL/GenBank/DDBJ databases">
        <title>The genome sequences of Kitasatospora sp. strain HUAS MG31.</title>
        <authorList>
            <person name="Mo P."/>
        </authorList>
    </citation>
    <scope>NUCLEOTIDE SEQUENCE</scope>
    <source>
        <strain evidence="2">HUAS MG31</strain>
    </source>
</reference>
<dbReference type="InterPro" id="IPR044930">
    <property type="entry name" value="Homing_endonuclease_His-Me"/>
</dbReference>
<dbReference type="EC" id="3.1.-.-" evidence="2"/>
<dbReference type="Gene3D" id="3.90.75.10">
    <property type="entry name" value="Homing Intron 3 (I-ppo) Encoded Endonuclease, Chain A"/>
    <property type="match status" value="1"/>
</dbReference>
<keyword evidence="2" id="KW-0540">Nuclease</keyword>
<keyword evidence="2" id="KW-0378">Hydrolase</keyword>
<dbReference type="InterPro" id="IPR044925">
    <property type="entry name" value="His-Me_finger_sf"/>
</dbReference>
<dbReference type="KEGG" id="kcm:ABWK59_30830"/>
<dbReference type="AlphaFoldDB" id="A0AAU8K6A1"/>
<sequence>MAGIKRSETAASSRPCAIEGCSNLVGRKGAGGLCSKHYQRKLATGSATGTRRPSAEARFFEKVREDNGCWTWTGAVDRSGYGLLSNSAGLDRKRMVKAHRWCYEFLRAEIPPRLELDHLCRNRACVNPWHLEPVTSRVNTLRGRSFSAANARKSACHRGHPFTPANTYVNPAGSRICRACSAASRTAYEQRKSLKKAA</sequence>
<evidence type="ECO:0000313" key="2">
    <source>
        <dbReference type="EMBL" id="XCM83005.1"/>
    </source>
</evidence>
<dbReference type="InterPro" id="IPR003615">
    <property type="entry name" value="HNH_nuc"/>
</dbReference>